<proteinExistence type="predicted"/>
<protein>
    <submittedName>
        <fullName evidence="1">Uncharacterized protein</fullName>
    </submittedName>
</protein>
<dbReference type="AlphaFoldDB" id="A0A0E9PFA6"/>
<reference evidence="1" key="1">
    <citation type="submission" date="2014-11" db="EMBL/GenBank/DDBJ databases">
        <authorList>
            <person name="Amaro Gonzalez C."/>
        </authorList>
    </citation>
    <scope>NUCLEOTIDE SEQUENCE</scope>
</reference>
<accession>A0A0E9PFA6</accession>
<sequence>MVIVVYRKINQSIFIFLNHHLQTGWHTSPWTFSRRKQNFRKTQLSQS</sequence>
<dbReference type="EMBL" id="GBXM01106034">
    <property type="protein sequence ID" value="JAH02543.1"/>
    <property type="molecule type" value="Transcribed_RNA"/>
</dbReference>
<reference evidence="1" key="2">
    <citation type="journal article" date="2015" name="Fish Shellfish Immunol.">
        <title>Early steps in the European eel (Anguilla anguilla)-Vibrio vulnificus interaction in the gills: Role of the RtxA13 toxin.</title>
        <authorList>
            <person name="Callol A."/>
            <person name="Pajuelo D."/>
            <person name="Ebbesson L."/>
            <person name="Teles M."/>
            <person name="MacKenzie S."/>
            <person name="Amaro C."/>
        </authorList>
    </citation>
    <scope>NUCLEOTIDE SEQUENCE</scope>
</reference>
<organism evidence="1">
    <name type="scientific">Anguilla anguilla</name>
    <name type="common">European freshwater eel</name>
    <name type="synonym">Muraena anguilla</name>
    <dbReference type="NCBI Taxonomy" id="7936"/>
    <lineage>
        <taxon>Eukaryota</taxon>
        <taxon>Metazoa</taxon>
        <taxon>Chordata</taxon>
        <taxon>Craniata</taxon>
        <taxon>Vertebrata</taxon>
        <taxon>Euteleostomi</taxon>
        <taxon>Actinopterygii</taxon>
        <taxon>Neopterygii</taxon>
        <taxon>Teleostei</taxon>
        <taxon>Anguilliformes</taxon>
        <taxon>Anguillidae</taxon>
        <taxon>Anguilla</taxon>
    </lineage>
</organism>
<name>A0A0E9PFA6_ANGAN</name>
<evidence type="ECO:0000313" key="1">
    <source>
        <dbReference type="EMBL" id="JAH02543.1"/>
    </source>
</evidence>